<dbReference type="InterPro" id="IPR006119">
    <property type="entry name" value="Resolv_N"/>
</dbReference>
<keyword evidence="3" id="KW-0233">DNA recombination</keyword>
<dbReference type="PANTHER" id="PTHR30461:SF23">
    <property type="entry name" value="DNA RECOMBINASE-RELATED"/>
    <property type="match status" value="1"/>
</dbReference>
<dbReference type="InterPro" id="IPR025827">
    <property type="entry name" value="Zn_ribbon_recom_dom"/>
</dbReference>
<dbReference type="InterPro" id="IPR006118">
    <property type="entry name" value="Recombinase_CS"/>
</dbReference>
<feature type="domain" description="Resolvase/invertase-type recombinase catalytic" evidence="7">
    <location>
        <begin position="20"/>
        <end position="166"/>
    </location>
</feature>
<dbReference type="InterPro" id="IPR050639">
    <property type="entry name" value="SSR_resolvase"/>
</dbReference>
<dbReference type="PROSITE" id="PS51736">
    <property type="entry name" value="RECOMBINASES_3"/>
    <property type="match status" value="1"/>
</dbReference>
<dbReference type="Pfam" id="PF07508">
    <property type="entry name" value="Recombinase"/>
    <property type="match status" value="1"/>
</dbReference>
<evidence type="ECO:0000256" key="6">
    <source>
        <dbReference type="SAM" id="MobiDB-lite"/>
    </source>
</evidence>
<feature type="region of interest" description="Disordered" evidence="6">
    <location>
        <begin position="1"/>
        <end position="22"/>
    </location>
</feature>
<evidence type="ECO:0000313" key="9">
    <source>
        <dbReference type="EMBL" id="SCW36848.1"/>
    </source>
</evidence>
<dbReference type="InterPro" id="IPR036162">
    <property type="entry name" value="Resolvase-like_N_sf"/>
</dbReference>
<feature type="compositionally biased region" description="Basic and acidic residues" evidence="6">
    <location>
        <begin position="506"/>
        <end position="523"/>
    </location>
</feature>
<dbReference type="GO" id="GO:0000150">
    <property type="term" value="F:DNA strand exchange activity"/>
    <property type="evidence" value="ECO:0007669"/>
    <property type="project" value="InterPro"/>
</dbReference>
<dbReference type="SMART" id="SM00857">
    <property type="entry name" value="Resolvase"/>
    <property type="match status" value="1"/>
</dbReference>
<evidence type="ECO:0000256" key="2">
    <source>
        <dbReference type="ARBA" id="ARBA00023125"/>
    </source>
</evidence>
<protein>
    <submittedName>
        <fullName evidence="9">Site-specific DNA recombinase</fullName>
    </submittedName>
</protein>
<keyword evidence="2" id="KW-0238">DNA-binding</keyword>
<gene>
    <name evidence="9" type="ORF">SAMN02927928_0737</name>
</gene>
<reference evidence="10" key="1">
    <citation type="submission" date="2016-10" db="EMBL/GenBank/DDBJ databases">
        <authorList>
            <person name="Varghese N."/>
            <person name="Submissions S."/>
        </authorList>
    </citation>
    <scope>NUCLEOTIDE SEQUENCE [LARGE SCALE GENOMIC DNA]</scope>
    <source>
        <strain evidence="10">CGMCC 1.3431</strain>
    </source>
</reference>
<organism evidence="9 10">
    <name type="scientific">Asticcacaulis taihuensis</name>
    <dbReference type="NCBI Taxonomy" id="260084"/>
    <lineage>
        <taxon>Bacteria</taxon>
        <taxon>Pseudomonadati</taxon>
        <taxon>Pseudomonadota</taxon>
        <taxon>Alphaproteobacteria</taxon>
        <taxon>Caulobacterales</taxon>
        <taxon>Caulobacteraceae</taxon>
        <taxon>Asticcacaulis</taxon>
    </lineage>
</organism>
<dbReference type="STRING" id="260084.SAMN02927928_0737"/>
<feature type="region of interest" description="Disordered" evidence="6">
    <location>
        <begin position="500"/>
        <end position="523"/>
    </location>
</feature>
<dbReference type="InterPro" id="IPR011109">
    <property type="entry name" value="DNA_bind_recombinase_dom"/>
</dbReference>
<dbReference type="GO" id="GO:0003677">
    <property type="term" value="F:DNA binding"/>
    <property type="evidence" value="ECO:0007669"/>
    <property type="project" value="UniProtKB-KW"/>
</dbReference>
<dbReference type="PANTHER" id="PTHR30461">
    <property type="entry name" value="DNA-INVERTASE FROM LAMBDOID PROPHAGE"/>
    <property type="match status" value="1"/>
</dbReference>
<dbReference type="SUPFAM" id="SSF53041">
    <property type="entry name" value="Resolvase-like"/>
    <property type="match status" value="1"/>
</dbReference>
<dbReference type="Proteomes" id="UP000199150">
    <property type="component" value="Unassembled WGS sequence"/>
</dbReference>
<evidence type="ECO:0000259" key="8">
    <source>
        <dbReference type="PROSITE" id="PS51737"/>
    </source>
</evidence>
<evidence type="ECO:0000259" key="7">
    <source>
        <dbReference type="PROSITE" id="PS51736"/>
    </source>
</evidence>
<keyword evidence="1" id="KW-0229">DNA integration</keyword>
<dbReference type="CDD" id="cd00338">
    <property type="entry name" value="Ser_Recombinase"/>
    <property type="match status" value="1"/>
</dbReference>
<dbReference type="Pfam" id="PF00239">
    <property type="entry name" value="Resolvase"/>
    <property type="match status" value="1"/>
</dbReference>
<dbReference type="Pfam" id="PF13408">
    <property type="entry name" value="Zn_ribbon_recom"/>
    <property type="match status" value="1"/>
</dbReference>
<evidence type="ECO:0000256" key="4">
    <source>
        <dbReference type="PIRSR" id="PIRSR606118-50"/>
    </source>
</evidence>
<feature type="active site" description="O-(5'-phospho-DNA)-serine intermediate" evidence="4 5">
    <location>
        <position position="28"/>
    </location>
</feature>
<evidence type="ECO:0000313" key="10">
    <source>
        <dbReference type="Proteomes" id="UP000199150"/>
    </source>
</evidence>
<proteinExistence type="predicted"/>
<name>A0A1G4PXN7_9CAUL</name>
<keyword evidence="10" id="KW-1185">Reference proteome</keyword>
<dbReference type="GO" id="GO:0015074">
    <property type="term" value="P:DNA integration"/>
    <property type="evidence" value="ECO:0007669"/>
    <property type="project" value="UniProtKB-KW"/>
</dbReference>
<dbReference type="EMBL" id="FMTS01000001">
    <property type="protein sequence ID" value="SCW36848.1"/>
    <property type="molecule type" value="Genomic_DNA"/>
</dbReference>
<dbReference type="Gene3D" id="3.40.50.1390">
    <property type="entry name" value="Resolvase, N-terminal catalytic domain"/>
    <property type="match status" value="1"/>
</dbReference>
<evidence type="ECO:0000256" key="5">
    <source>
        <dbReference type="PROSITE-ProRule" id="PRU10137"/>
    </source>
</evidence>
<evidence type="ECO:0000256" key="1">
    <source>
        <dbReference type="ARBA" id="ARBA00022908"/>
    </source>
</evidence>
<accession>A0A1G4PXN7</accession>
<dbReference type="PROSITE" id="PS51737">
    <property type="entry name" value="RECOMBINASE_DNA_BIND"/>
    <property type="match status" value="1"/>
</dbReference>
<dbReference type="PROSITE" id="PS00397">
    <property type="entry name" value="RECOMBINASES_1"/>
    <property type="match status" value="1"/>
</dbReference>
<feature type="domain" description="Recombinase" evidence="8">
    <location>
        <begin position="173"/>
        <end position="284"/>
    </location>
</feature>
<dbReference type="RefSeq" id="WP_090643777.1">
    <property type="nucleotide sequence ID" value="NZ_CBCRYE010000001.1"/>
</dbReference>
<dbReference type="AlphaFoldDB" id="A0A1G4PXN7"/>
<dbReference type="OrthoDB" id="7277848at2"/>
<sequence>MPKTSKRQHSTSAPKPSSRKAVVYARVSSKEQDREGFSIPAQMKLLAEFAYDNEYKIVEEFIDVETAKTDGRKQFGEMIGYLRRHPSVRTVLVEKTDRLYRNLKDWVTVDELDIEIHLVKEGVSLSRDSRSSEKFMHGIKVLMAKNYIDNLSEEVRKGMLEKATQGLWPSAAPMGYVNVIAPDGKRIIEVDPKYAEIIPKIFQWYATGNYNLREVGTLARGAGLVFRRTNSFVPLGTIARILRNRVYTGEFEWLGRVYQGKHQPLIDKDLWYLVQDILDGKLIRKLPKAGGSVREFAFTGMITCGHCGCALTAEVKKQKYIYYHCTANKGKCPEKYVREERLVTQFAGLLQKLRFDDEVYDLVVKALKSSHAVERDEHTQAITRLTAEIARLVHRVDQVYVDKLDGKITEDHYTRISNQWKEERRRCEDDLIRFQEANHTYMDDGVALLTLARDAHKIFEAQDGPNRRMLLNFVLSNCSWKAGTLTADFREPFNLLEENSGQISQEKSEPGYDDAEKKNWLGN</sequence>
<dbReference type="Gene3D" id="3.90.1750.20">
    <property type="entry name" value="Putative Large Serine Recombinase, Chain B, Domain 2"/>
    <property type="match status" value="1"/>
</dbReference>
<evidence type="ECO:0000256" key="3">
    <source>
        <dbReference type="ARBA" id="ARBA00023172"/>
    </source>
</evidence>
<dbReference type="InterPro" id="IPR038109">
    <property type="entry name" value="DNA_bind_recomb_sf"/>
</dbReference>